<dbReference type="SUPFAM" id="SSF52540">
    <property type="entry name" value="P-loop containing nucleoside triphosphate hydrolases"/>
    <property type="match status" value="1"/>
</dbReference>
<sequence length="417" mass="43349">MTISQYARRILARWRLLALVTAAVLAAAVVVTLTTPVTYTSSSQLYVASLSDQPDMESVQAAGLHAQGRMYSYAAVAGSQQMASLVADDLGEDAMDDALIRTEVPYGTVLINLTVTAPTAQRAQDISQSVADNYNTLLTDVEGARATELKVGVSTVNQPSLPTSPSSPKIALNLLAGLLAGLALGIAVAAVRDLLDTSVRADEADALGTPVLGRLPRIGEGDRTLVAGSETPVAEAVRRLRIRMETGHHRLVLVAAVDRGDAAAVATLLAQSLAQAGREVSLVDADLRHPVVAERLGLTATPGLDAVLRGEADLAPGVVTTADGLRVLAGDRAATGALELVDSPAMGRVLDELGADRRHVVVLAPALDAVADAAALARRVDAVLLVVEAGRTRQADLTRTLTELDPRTEVFLVVTGA</sequence>
<dbReference type="AlphaFoldDB" id="A0A2R7YYL6"/>
<dbReference type="Pfam" id="PF02706">
    <property type="entry name" value="Wzz"/>
    <property type="match status" value="1"/>
</dbReference>
<dbReference type="InterPro" id="IPR003856">
    <property type="entry name" value="LPS_length_determ_N"/>
</dbReference>
<evidence type="ECO:0000259" key="8">
    <source>
        <dbReference type="Pfam" id="PF02706"/>
    </source>
</evidence>
<keyword evidence="6 7" id="KW-0472">Membrane</keyword>
<dbReference type="PANTHER" id="PTHR32309:SF13">
    <property type="entry name" value="FERRIC ENTEROBACTIN TRANSPORT PROTEIN FEPE"/>
    <property type="match status" value="1"/>
</dbReference>
<gene>
    <name evidence="9" type="ORF">C7S10_05170</name>
</gene>
<dbReference type="InterPro" id="IPR050445">
    <property type="entry name" value="Bact_polysacc_biosynth/exp"/>
</dbReference>
<keyword evidence="5 7" id="KW-1133">Transmembrane helix</keyword>
<evidence type="ECO:0000313" key="9">
    <source>
        <dbReference type="EMBL" id="PUA81477.1"/>
    </source>
</evidence>
<comment type="subcellular location">
    <subcellularLocation>
        <location evidence="1">Cell membrane</location>
        <topology evidence="1">Multi-pass membrane protein</topology>
    </subcellularLocation>
</comment>
<keyword evidence="10" id="KW-1185">Reference proteome</keyword>
<dbReference type="InterPro" id="IPR027417">
    <property type="entry name" value="P-loop_NTPase"/>
</dbReference>
<evidence type="ECO:0000256" key="5">
    <source>
        <dbReference type="ARBA" id="ARBA00022989"/>
    </source>
</evidence>
<proteinExistence type="inferred from homology"/>
<comment type="caution">
    <text evidence="9">The sequence shown here is derived from an EMBL/GenBank/DDBJ whole genome shotgun (WGS) entry which is preliminary data.</text>
</comment>
<dbReference type="PANTHER" id="PTHR32309">
    <property type="entry name" value="TYROSINE-PROTEIN KINASE"/>
    <property type="match status" value="1"/>
</dbReference>
<evidence type="ECO:0000256" key="4">
    <source>
        <dbReference type="ARBA" id="ARBA00022692"/>
    </source>
</evidence>
<dbReference type="EMBL" id="PYXZ01000002">
    <property type="protein sequence ID" value="PUA81477.1"/>
    <property type="molecule type" value="Genomic_DNA"/>
</dbReference>
<name>A0A2R7YYL6_9ACTN</name>
<protein>
    <recommendedName>
        <fullName evidence="8">Polysaccharide chain length determinant N-terminal domain-containing protein</fullName>
    </recommendedName>
</protein>
<evidence type="ECO:0000256" key="6">
    <source>
        <dbReference type="ARBA" id="ARBA00023136"/>
    </source>
</evidence>
<comment type="similarity">
    <text evidence="2">Belongs to the CpsC/CapA family.</text>
</comment>
<keyword evidence="3" id="KW-1003">Cell membrane</keyword>
<dbReference type="RefSeq" id="WP_108343370.1">
    <property type="nucleotide sequence ID" value="NZ_PYXZ01000002.1"/>
</dbReference>
<reference evidence="9 10" key="1">
    <citation type="submission" date="2018-03" db="EMBL/GenBank/DDBJ databases">
        <authorList>
            <person name="Keele B.F."/>
        </authorList>
    </citation>
    <scope>NUCLEOTIDE SEQUENCE [LARGE SCALE GENOMIC DNA]</scope>
    <source>
        <strain evidence="9 10">IB-3</strain>
    </source>
</reference>
<dbReference type="GO" id="GO:0004713">
    <property type="term" value="F:protein tyrosine kinase activity"/>
    <property type="evidence" value="ECO:0007669"/>
    <property type="project" value="TreeGrafter"/>
</dbReference>
<evidence type="ECO:0000256" key="7">
    <source>
        <dbReference type="SAM" id="Phobius"/>
    </source>
</evidence>
<dbReference type="Proteomes" id="UP000244867">
    <property type="component" value="Unassembled WGS sequence"/>
</dbReference>
<dbReference type="GO" id="GO:0005886">
    <property type="term" value="C:plasma membrane"/>
    <property type="evidence" value="ECO:0007669"/>
    <property type="project" value="UniProtKB-SubCell"/>
</dbReference>
<dbReference type="Gene3D" id="3.40.50.300">
    <property type="entry name" value="P-loop containing nucleotide triphosphate hydrolases"/>
    <property type="match status" value="1"/>
</dbReference>
<evidence type="ECO:0000256" key="1">
    <source>
        <dbReference type="ARBA" id="ARBA00004651"/>
    </source>
</evidence>
<feature type="domain" description="Polysaccharide chain length determinant N-terminal" evidence="8">
    <location>
        <begin position="4"/>
        <end position="89"/>
    </location>
</feature>
<organism evidence="9 10">
    <name type="scientific">Nocardioides currus</name>
    <dbReference type="NCBI Taxonomy" id="2133958"/>
    <lineage>
        <taxon>Bacteria</taxon>
        <taxon>Bacillati</taxon>
        <taxon>Actinomycetota</taxon>
        <taxon>Actinomycetes</taxon>
        <taxon>Propionibacteriales</taxon>
        <taxon>Nocardioidaceae</taxon>
        <taxon>Nocardioides</taxon>
    </lineage>
</organism>
<accession>A0A2R7YYL6</accession>
<feature type="transmembrane region" description="Helical" evidence="7">
    <location>
        <begin position="170"/>
        <end position="191"/>
    </location>
</feature>
<evidence type="ECO:0000256" key="3">
    <source>
        <dbReference type="ARBA" id="ARBA00022475"/>
    </source>
</evidence>
<dbReference type="OrthoDB" id="9812433at2"/>
<keyword evidence="4 7" id="KW-0812">Transmembrane</keyword>
<evidence type="ECO:0000256" key="2">
    <source>
        <dbReference type="ARBA" id="ARBA00006683"/>
    </source>
</evidence>
<evidence type="ECO:0000313" key="10">
    <source>
        <dbReference type="Proteomes" id="UP000244867"/>
    </source>
</evidence>